<dbReference type="GO" id="GO:0016020">
    <property type="term" value="C:membrane"/>
    <property type="evidence" value="ECO:0007669"/>
    <property type="project" value="InterPro"/>
</dbReference>
<dbReference type="Gene3D" id="3.30.450.20">
    <property type="entry name" value="PAS domain"/>
    <property type="match status" value="1"/>
</dbReference>
<evidence type="ECO:0000259" key="5">
    <source>
        <dbReference type="PROSITE" id="PS50111"/>
    </source>
</evidence>
<feature type="region of interest" description="Disordered" evidence="3">
    <location>
        <begin position="809"/>
        <end position="876"/>
    </location>
</feature>
<dbReference type="AlphaFoldDB" id="A0A0W8G676"/>
<comment type="caution">
    <text evidence="7">The sequence shown here is derived from an EMBL/GenBank/DDBJ whole genome shotgun (WGS) entry which is preliminary data.</text>
</comment>
<accession>A0A0W8G676</accession>
<gene>
    <name evidence="7" type="ORF">ASZ90_001486</name>
</gene>
<feature type="region of interest" description="Disordered" evidence="3">
    <location>
        <begin position="582"/>
        <end position="603"/>
    </location>
</feature>
<keyword evidence="4" id="KW-0472">Membrane</keyword>
<dbReference type="GO" id="GO:0007165">
    <property type="term" value="P:signal transduction"/>
    <property type="evidence" value="ECO:0007669"/>
    <property type="project" value="UniProtKB-KW"/>
</dbReference>
<keyword evidence="4" id="KW-1133">Transmembrane helix</keyword>
<evidence type="ECO:0008006" key="8">
    <source>
        <dbReference type="Google" id="ProtNLM"/>
    </source>
</evidence>
<evidence type="ECO:0000259" key="6">
    <source>
        <dbReference type="PROSITE" id="PS50885"/>
    </source>
</evidence>
<dbReference type="PANTHER" id="PTHR32089:SF112">
    <property type="entry name" value="LYSOZYME-LIKE PROTEIN-RELATED"/>
    <property type="match status" value="1"/>
</dbReference>
<keyword evidence="1" id="KW-0807">Transducer</keyword>
<proteinExistence type="inferred from homology"/>
<feature type="compositionally biased region" description="Low complexity" evidence="3">
    <location>
        <begin position="831"/>
        <end position="843"/>
    </location>
</feature>
<dbReference type="PROSITE" id="PS50885">
    <property type="entry name" value="HAMP"/>
    <property type="match status" value="1"/>
</dbReference>
<evidence type="ECO:0000313" key="7">
    <source>
        <dbReference type="EMBL" id="KUG28634.1"/>
    </source>
</evidence>
<dbReference type="PANTHER" id="PTHR32089">
    <property type="entry name" value="METHYL-ACCEPTING CHEMOTAXIS PROTEIN MCPB"/>
    <property type="match status" value="1"/>
</dbReference>
<evidence type="ECO:0000256" key="2">
    <source>
        <dbReference type="ARBA" id="ARBA00029447"/>
    </source>
</evidence>
<evidence type="ECO:0000256" key="3">
    <source>
        <dbReference type="SAM" id="MobiDB-lite"/>
    </source>
</evidence>
<protein>
    <recommendedName>
        <fullName evidence="8">Methyl-accepting chemotaxis protein</fullName>
    </recommendedName>
</protein>
<feature type="domain" description="HAMP" evidence="6">
    <location>
        <begin position="344"/>
        <end position="396"/>
    </location>
</feature>
<sequence>MSLKSKMIAFCLLVGIVPMTVMGVFGVNRAAKSLSELAFGRVEAVRDAKKAAVEAMAGKWLADVRIYAGVKEIYHAVAMGRDAFMEVKPGVRGDVADPSYLDTRNFVIAAFTPFVEILGYEDALVVDDYGRVLFSVAQGAEVGEDVKNGPLKESNLGRAFAKAMAGETVFADFAPYPPLGGEPAAFVAAPIRDHVGRVEAVGVLRVPRAQLAGIMALRTGMGETGESYLVGGEGLMRSDCFRAPDTHSLRASFAAPHQGRVATKAAALALSGQSGTALTEDFRGVPVLSGFAPVALGDVTWALLAETDEEEALAAADDLVLAAMGLGVATIVAVLAATVYFLRRELLSPFAAIRGYLRQSAGGDLSAELPGRFKAEMAEIRGGLLEMTGELKVKLGFAESVLKAMTVPCLVANGKNRLTFVNQPLLDLIQETGDPAGQHGRELEEFLGGLGDAGAMTTGCRACRDDGAAVCGLETSGMGRLGREFHVRLDVAPLFDLDDNRIGLFVLFTDLTDITAQAERMRVQHDLMAAMAARADRIAKGVSAEARDLSHLVDSAAGGAATQTRRLAEVSGLGESAQATLDAAATQATEAARRAEDSMDTARNGAADMTRSMEAMARIAALTATLREDMGELGEKAGAIGHVVEVISDIADQTNLLALNAAIEAARAGEAGRGFAVVADEVRKLAEKTMTATRQVGSSVRAIQDSADRNVAGARQAADSVEEARELVSRSGEVFSLLVESSRETAARVTEISTSLADQAVVHEDILRAVAEVEEVARQTAGGMSGAAGAVSALAGEAGELEELIREMRRDGSDKEASGPARPEGKGGNGSSARAQRAALSAAEVSPTTRKLPGALTGMRSGAKSHMSGFSAASLS</sequence>
<organism evidence="7">
    <name type="scientific">hydrocarbon metagenome</name>
    <dbReference type="NCBI Taxonomy" id="938273"/>
    <lineage>
        <taxon>unclassified sequences</taxon>
        <taxon>metagenomes</taxon>
        <taxon>ecological metagenomes</taxon>
    </lineage>
</organism>
<evidence type="ECO:0000256" key="1">
    <source>
        <dbReference type="ARBA" id="ARBA00023224"/>
    </source>
</evidence>
<keyword evidence="4" id="KW-0812">Transmembrane</keyword>
<reference evidence="7" key="1">
    <citation type="journal article" date="2015" name="Proc. Natl. Acad. Sci. U.S.A.">
        <title>Networks of energetic and metabolic interactions define dynamics in microbial communities.</title>
        <authorList>
            <person name="Embree M."/>
            <person name="Liu J.K."/>
            <person name="Al-Bassam M.M."/>
            <person name="Zengler K."/>
        </authorList>
    </citation>
    <scope>NUCLEOTIDE SEQUENCE</scope>
</reference>
<feature type="transmembrane region" description="Helical" evidence="4">
    <location>
        <begin position="319"/>
        <end position="342"/>
    </location>
</feature>
<name>A0A0W8G676_9ZZZZ</name>
<dbReference type="EMBL" id="LNQE01000197">
    <property type="protein sequence ID" value="KUG28634.1"/>
    <property type="molecule type" value="Genomic_DNA"/>
</dbReference>
<dbReference type="InterPro" id="IPR003660">
    <property type="entry name" value="HAMP_dom"/>
</dbReference>
<evidence type="ECO:0000256" key="4">
    <source>
        <dbReference type="SAM" id="Phobius"/>
    </source>
</evidence>
<feature type="domain" description="Methyl-accepting transducer" evidence="5">
    <location>
        <begin position="538"/>
        <end position="774"/>
    </location>
</feature>
<dbReference type="Gene3D" id="1.10.287.950">
    <property type="entry name" value="Methyl-accepting chemotaxis protein"/>
    <property type="match status" value="1"/>
</dbReference>
<comment type="similarity">
    <text evidence="2">Belongs to the methyl-accepting chemotaxis (MCP) protein family.</text>
</comment>
<dbReference type="Pfam" id="PF00015">
    <property type="entry name" value="MCPsignal"/>
    <property type="match status" value="1"/>
</dbReference>
<dbReference type="PROSITE" id="PS50111">
    <property type="entry name" value="CHEMOTAXIS_TRANSDUC_2"/>
    <property type="match status" value="1"/>
</dbReference>
<dbReference type="InterPro" id="IPR004089">
    <property type="entry name" value="MCPsignal_dom"/>
</dbReference>
<dbReference type="SMART" id="SM00283">
    <property type="entry name" value="MA"/>
    <property type="match status" value="1"/>
</dbReference>
<dbReference type="CDD" id="cd11386">
    <property type="entry name" value="MCP_signal"/>
    <property type="match status" value="1"/>
</dbReference>
<dbReference type="SUPFAM" id="SSF58104">
    <property type="entry name" value="Methyl-accepting chemotaxis protein (MCP) signaling domain"/>
    <property type="match status" value="1"/>
</dbReference>